<comment type="caution">
    <text evidence="1">The sequence shown here is derived from an EMBL/GenBank/DDBJ whole genome shotgun (WGS) entry which is preliminary data.</text>
</comment>
<dbReference type="EMBL" id="JALNMJ010000004">
    <property type="protein sequence ID" value="MCK7612101.1"/>
    <property type="molecule type" value="Genomic_DNA"/>
</dbReference>
<dbReference type="InterPro" id="IPR007833">
    <property type="entry name" value="Capsule_polysaccharide_synth"/>
</dbReference>
<evidence type="ECO:0000313" key="1">
    <source>
        <dbReference type="EMBL" id="MCK7612101.1"/>
    </source>
</evidence>
<evidence type="ECO:0000313" key="2">
    <source>
        <dbReference type="Proteomes" id="UP001431221"/>
    </source>
</evidence>
<evidence type="ECO:0008006" key="3">
    <source>
        <dbReference type="Google" id="ProtNLM"/>
    </source>
</evidence>
<protein>
    <recommendedName>
        <fullName evidence="3">Capsular polysaccharide export protein</fullName>
    </recommendedName>
</protein>
<organism evidence="1 2">
    <name type="scientific">Roseibium sediminicola</name>
    <dbReference type="NCBI Taxonomy" id="2933272"/>
    <lineage>
        <taxon>Bacteria</taxon>
        <taxon>Pseudomonadati</taxon>
        <taxon>Pseudomonadota</taxon>
        <taxon>Alphaproteobacteria</taxon>
        <taxon>Hyphomicrobiales</taxon>
        <taxon>Stappiaceae</taxon>
        <taxon>Roseibium</taxon>
    </lineage>
</organism>
<proteinExistence type="predicted"/>
<name>A0ABT0GS36_9HYPH</name>
<keyword evidence="2" id="KW-1185">Reference proteome</keyword>
<reference evidence="1" key="1">
    <citation type="submission" date="2022-04" db="EMBL/GenBank/DDBJ databases">
        <title>Roseibium sp. CAU 1639 isolated from mud.</title>
        <authorList>
            <person name="Kim W."/>
        </authorList>
    </citation>
    <scope>NUCLEOTIDE SEQUENCE</scope>
    <source>
        <strain evidence="1">CAU 1639</strain>
    </source>
</reference>
<dbReference type="Proteomes" id="UP001431221">
    <property type="component" value="Unassembled WGS sequence"/>
</dbReference>
<dbReference type="RefSeq" id="WP_248153054.1">
    <property type="nucleotide sequence ID" value="NZ_JALNMJ010000004.1"/>
</dbReference>
<sequence length="579" mass="63639">MTERTRSWRRDIRFADPSLKPLRKRLAAALTNGALQPPPDGRPYVAVGEGAFFGPGKAWMRAGATPLLVLDGPTPQNARRMPPSLILLPVEQDQQDQQPSEELVGRSLLRSFRQSPNRDTVDFSGLWQLSNFSAQASGESAPLGCSGRCLEQLLSGKDDAQSKHPFWSTLSTICAVEGIPLEPLLDHVLTYRTVWYSPYTGASISAEAAAEICRLMFTHWQENAQPAHCYGAQYWNHPSIRATFSGKGGEATFPETQEEAIAAAKATGGRILSWAGRTDAAFEADCAREGLSLVRIEDGFLRSVGLGAGLARGAMLAADDLGIYYDPSRPSRLEVLLRDHDLTPDEIERGHTLIELIRKAKVSKYNFGSARSFEFPARKTKILVPGQVADDAAIRKSRSATIDCANTPNVNLDLLQLARDRNPDAFLVFKPHPDVETGLRKGKLSRQEALAFADDFAEDANIIDLLEAVDAVETFSSLSGFEALLRGKKVSVHGAPFYAGWGLCEDLTHLEGRGRQRSLAELVFLSLVIYARTIDPVTLLPCSPEFLVSRLAEQRADRRHLLITAVKRHASWFGRKIGL</sequence>
<dbReference type="Pfam" id="PF05159">
    <property type="entry name" value="Capsule_synth"/>
    <property type="match status" value="1"/>
</dbReference>
<gene>
    <name evidence="1" type="ORF">M0H32_08015</name>
</gene>
<dbReference type="CDD" id="cd16439">
    <property type="entry name" value="beta_Kdo_transferase_KpsC_2"/>
    <property type="match status" value="1"/>
</dbReference>
<accession>A0ABT0GS36</accession>